<dbReference type="Gene3D" id="1.10.443.10">
    <property type="entry name" value="Intergrase catalytic core"/>
    <property type="match status" value="1"/>
</dbReference>
<dbReference type="GeneID" id="93260156"/>
<comment type="function">
    <text evidence="10">Site-specific tyrosine recombinase, which acts by catalyzing the cutting and rejoining of the recombining DNA molecules. The XerC-XerD complex is essential to convert dimers of the bacterial chromosome into monomers to permit their segregation at cell division. It also contributes to the segregational stability of plasmids.</text>
</comment>
<sequence>MNGELSGYLLSFMEYMQVEKNYSAYTIKFYRLDLEDFFAFLTAQGIASLDEVGYPAGRLYLTMLHEHGYSRATVARKISSIRSFFKFLMRERIVKENPFALLSQPKQHKRLPKFFYEEEMEQLFAACEGDDALSRRNRALLEILYATGIRVSECVNIRLQDIDFEFETIHVKGKGKKERIVLFGHFAGEAVSDYMAHARKTLMRGKEDHPYLFVNARGGALTDKGVRYILNEMIKKAALTGKIHPHMLRHTFATHLLNHGADLRTVQDLLGHESLSSTQVYTHVTKEHLRQTYMAYHPRA</sequence>
<feature type="domain" description="Tyr recombinase" evidence="12">
    <location>
        <begin position="110"/>
        <end position="294"/>
    </location>
</feature>
<protein>
    <recommendedName>
        <fullName evidence="10 11">Tyrosine recombinase XerC</fullName>
    </recommendedName>
</protein>
<keyword evidence="16" id="KW-1185">Reference proteome</keyword>
<name>A0A0C5C905_HEYCO</name>
<dbReference type="GO" id="GO:0005737">
    <property type="term" value="C:cytoplasm"/>
    <property type="evidence" value="ECO:0007669"/>
    <property type="project" value="UniProtKB-SubCell"/>
</dbReference>
<comment type="subcellular location">
    <subcellularLocation>
        <location evidence="1 10">Cytoplasm</location>
    </subcellularLocation>
</comment>
<keyword evidence="6 10" id="KW-0229">DNA integration</keyword>
<dbReference type="EMBL" id="LRPN01000015">
    <property type="protein sequence ID" value="KWZ85600.1"/>
    <property type="molecule type" value="Genomic_DNA"/>
</dbReference>
<feature type="active site" description="O-(3'-phospho-DNA)-tyrosine intermediate" evidence="10">
    <location>
        <position position="281"/>
    </location>
</feature>
<gene>
    <name evidence="10" type="primary">xerC</name>
    <name evidence="15" type="ORF">HMPREF3213_00404</name>
    <name evidence="14" type="ORF">SB48_HM08orf04095</name>
</gene>
<keyword evidence="8 10" id="KW-0233">DNA recombination</keyword>
<dbReference type="HAMAP" id="MF_01808">
    <property type="entry name" value="Recomb_XerC_XerD"/>
    <property type="match status" value="1"/>
</dbReference>
<evidence type="ECO:0000259" key="13">
    <source>
        <dbReference type="PROSITE" id="PS51900"/>
    </source>
</evidence>
<dbReference type="InterPro" id="IPR004107">
    <property type="entry name" value="Integrase_SAM-like_N"/>
</dbReference>
<dbReference type="Pfam" id="PF00589">
    <property type="entry name" value="Phage_integrase"/>
    <property type="match status" value="1"/>
</dbReference>
<dbReference type="RefSeq" id="WP_014095461.1">
    <property type="nucleotide sequence ID" value="NZ_CP010525.1"/>
</dbReference>
<dbReference type="InterPro" id="IPR013762">
    <property type="entry name" value="Integrase-like_cat_sf"/>
</dbReference>
<evidence type="ECO:0000313" key="15">
    <source>
        <dbReference type="EMBL" id="KWZ85600.1"/>
    </source>
</evidence>
<dbReference type="InterPro" id="IPR011010">
    <property type="entry name" value="DNA_brk_join_enz"/>
</dbReference>
<evidence type="ECO:0000313" key="14">
    <source>
        <dbReference type="EMBL" id="AJO23366.1"/>
    </source>
</evidence>
<evidence type="ECO:0000256" key="1">
    <source>
        <dbReference type="ARBA" id="ARBA00004496"/>
    </source>
</evidence>
<dbReference type="Pfam" id="PF02899">
    <property type="entry name" value="Phage_int_SAM_1"/>
    <property type="match status" value="1"/>
</dbReference>
<reference evidence="16" key="2">
    <citation type="submission" date="2015-01" db="EMBL/GenBank/DDBJ databases">
        <title>Comparative genome analysis of Bacillus coagulans HM-08, Clostridium butyricum HM-68, Bacillus subtilis HM-66 and Bacillus paralicheniformis BL-09.</title>
        <authorList>
            <person name="Zhang H."/>
        </authorList>
    </citation>
    <scope>NUCLEOTIDE SEQUENCE [LARGE SCALE GENOMIC DNA]</scope>
    <source>
        <strain evidence="16">HM-08</strain>
    </source>
</reference>
<evidence type="ECO:0000259" key="12">
    <source>
        <dbReference type="PROSITE" id="PS51898"/>
    </source>
</evidence>
<reference evidence="15" key="3">
    <citation type="submission" date="2016-01" db="EMBL/GenBank/DDBJ databases">
        <authorList>
            <person name="Oliw E.H."/>
        </authorList>
    </citation>
    <scope>NUCLEOTIDE SEQUENCE [LARGE SCALE GENOMIC DNA]</scope>
    <source>
        <strain evidence="15">GED7749B</strain>
    </source>
</reference>
<feature type="active site" evidence="10">
    <location>
        <position position="272"/>
    </location>
</feature>
<dbReference type="PATRIC" id="fig|1398.18.peg.2559"/>
<organism evidence="15 17">
    <name type="scientific">Heyndrickxia coagulans</name>
    <name type="common">Weizmannia coagulans</name>
    <dbReference type="NCBI Taxonomy" id="1398"/>
    <lineage>
        <taxon>Bacteria</taxon>
        <taxon>Bacillati</taxon>
        <taxon>Bacillota</taxon>
        <taxon>Bacilli</taxon>
        <taxon>Bacillales</taxon>
        <taxon>Bacillaceae</taxon>
        <taxon>Heyndrickxia</taxon>
    </lineage>
</organism>
<dbReference type="InterPro" id="IPR002104">
    <property type="entry name" value="Integrase_catalytic"/>
</dbReference>
<dbReference type="EMBL" id="CP010525">
    <property type="protein sequence ID" value="AJO23366.1"/>
    <property type="molecule type" value="Genomic_DNA"/>
</dbReference>
<feature type="domain" description="Core-binding (CB)" evidence="13">
    <location>
        <begin position="3"/>
        <end position="89"/>
    </location>
</feature>
<dbReference type="InterPro" id="IPR010998">
    <property type="entry name" value="Integrase_recombinase_N"/>
</dbReference>
<dbReference type="SUPFAM" id="SSF56349">
    <property type="entry name" value="DNA breaking-rejoining enzymes"/>
    <property type="match status" value="1"/>
</dbReference>
<evidence type="ECO:0000256" key="2">
    <source>
        <dbReference type="ARBA" id="ARBA00006657"/>
    </source>
</evidence>
<evidence type="ECO:0000313" key="17">
    <source>
        <dbReference type="Proteomes" id="UP000070376"/>
    </source>
</evidence>
<feature type="active site" evidence="10">
    <location>
        <position position="174"/>
    </location>
</feature>
<comment type="similarity">
    <text evidence="2 10">Belongs to the 'phage' integrase family. XerC subfamily.</text>
</comment>
<evidence type="ECO:0000256" key="3">
    <source>
        <dbReference type="ARBA" id="ARBA00022490"/>
    </source>
</evidence>
<evidence type="ECO:0000256" key="7">
    <source>
        <dbReference type="ARBA" id="ARBA00023125"/>
    </source>
</evidence>
<dbReference type="PROSITE" id="PS51898">
    <property type="entry name" value="TYR_RECOMBINASE"/>
    <property type="match status" value="1"/>
</dbReference>
<dbReference type="PANTHER" id="PTHR30349">
    <property type="entry name" value="PHAGE INTEGRASE-RELATED"/>
    <property type="match status" value="1"/>
</dbReference>
<evidence type="ECO:0000313" key="16">
    <source>
        <dbReference type="Proteomes" id="UP000032024"/>
    </source>
</evidence>
<dbReference type="InterPro" id="IPR050090">
    <property type="entry name" value="Tyrosine_recombinase_XerCD"/>
</dbReference>
<dbReference type="NCBIfam" id="NF001399">
    <property type="entry name" value="PRK00283.1"/>
    <property type="match status" value="1"/>
</dbReference>
<dbReference type="NCBIfam" id="NF040815">
    <property type="entry name" value="recomb_XerA_Arch"/>
    <property type="match status" value="1"/>
</dbReference>
<feature type="active site" evidence="10">
    <location>
        <position position="246"/>
    </location>
</feature>
<dbReference type="GO" id="GO:0009037">
    <property type="term" value="F:tyrosine-based site-specific recombinase activity"/>
    <property type="evidence" value="ECO:0007669"/>
    <property type="project" value="UniProtKB-UniRule"/>
</dbReference>
<dbReference type="GO" id="GO:0003677">
    <property type="term" value="F:DNA binding"/>
    <property type="evidence" value="ECO:0007669"/>
    <property type="project" value="UniProtKB-UniRule"/>
</dbReference>
<comment type="subunit">
    <text evidence="10">Forms a cyclic heterotetrameric complex composed of two molecules of XerC and two molecules of XerD.</text>
</comment>
<keyword evidence="9 10" id="KW-0131">Cell cycle</keyword>
<dbReference type="PANTHER" id="PTHR30349:SF77">
    <property type="entry name" value="TYROSINE RECOMBINASE XERC"/>
    <property type="match status" value="1"/>
</dbReference>
<evidence type="ECO:0000256" key="8">
    <source>
        <dbReference type="ARBA" id="ARBA00023172"/>
    </source>
</evidence>
<evidence type="ECO:0000256" key="4">
    <source>
        <dbReference type="ARBA" id="ARBA00022618"/>
    </source>
</evidence>
<dbReference type="InterPro" id="IPR011931">
    <property type="entry name" value="Recomb_XerC"/>
</dbReference>
<dbReference type="Gene3D" id="1.10.150.130">
    <property type="match status" value="1"/>
</dbReference>
<reference evidence="14" key="1">
    <citation type="submission" date="2015-01" db="EMBL/GenBank/DDBJ databases">
        <title>Comparative genome analysis of Bacillus coagulans HM-08, Clostridium butyricum HM-68, Bacillus subtilis HM-66 and Bacillus licheniformis BL-09.</title>
        <authorList>
            <person name="Zhang H."/>
        </authorList>
    </citation>
    <scope>NUCLEOTIDE SEQUENCE [LARGE SCALE GENOMIC DNA]</scope>
    <source>
        <strain evidence="14">HM-08</strain>
    </source>
</reference>
<keyword evidence="4 10" id="KW-0132">Cell division</keyword>
<dbReference type="Proteomes" id="UP000032024">
    <property type="component" value="Chromosome"/>
</dbReference>
<dbReference type="GO" id="GO:0051301">
    <property type="term" value="P:cell division"/>
    <property type="evidence" value="ECO:0007669"/>
    <property type="project" value="UniProtKB-UniRule"/>
</dbReference>
<dbReference type="AlphaFoldDB" id="A0A0C5C905"/>
<feature type="active site" evidence="10">
    <location>
        <position position="249"/>
    </location>
</feature>
<dbReference type="InterPro" id="IPR044068">
    <property type="entry name" value="CB"/>
</dbReference>
<evidence type="ECO:0000256" key="11">
    <source>
        <dbReference type="NCBIfam" id="TIGR02224"/>
    </source>
</evidence>
<evidence type="ECO:0000256" key="10">
    <source>
        <dbReference type="HAMAP-Rule" id="MF_01808"/>
    </source>
</evidence>
<dbReference type="PROSITE" id="PS51900">
    <property type="entry name" value="CB"/>
    <property type="match status" value="1"/>
</dbReference>
<keyword evidence="7 10" id="KW-0238">DNA-binding</keyword>
<keyword evidence="5 10" id="KW-0159">Chromosome partition</keyword>
<dbReference type="GO" id="GO:0006313">
    <property type="term" value="P:DNA transposition"/>
    <property type="evidence" value="ECO:0007669"/>
    <property type="project" value="UniProtKB-UniRule"/>
</dbReference>
<feature type="active site" evidence="10">
    <location>
        <position position="150"/>
    </location>
</feature>
<dbReference type="CDD" id="cd00798">
    <property type="entry name" value="INT_XerDC_C"/>
    <property type="match status" value="1"/>
</dbReference>
<evidence type="ECO:0000256" key="9">
    <source>
        <dbReference type="ARBA" id="ARBA00023306"/>
    </source>
</evidence>
<dbReference type="NCBIfam" id="TIGR02224">
    <property type="entry name" value="recomb_XerC"/>
    <property type="match status" value="1"/>
</dbReference>
<reference evidence="17" key="4">
    <citation type="submission" date="2016-01" db="EMBL/GenBank/DDBJ databases">
        <authorList>
            <person name="Mitreva M."/>
            <person name="Pepin K.H."/>
            <person name="Mihindukulasuriya K.A."/>
            <person name="Fulton R."/>
            <person name="Fronick C."/>
            <person name="O'Laughlin M."/>
            <person name="Miner T."/>
            <person name="Herter B."/>
            <person name="Rosa B.A."/>
            <person name="Cordes M."/>
            <person name="Tomlinson C."/>
            <person name="Wollam A."/>
            <person name="Palsikar V.B."/>
            <person name="Mardis E.R."/>
            <person name="Wilson R.K."/>
        </authorList>
    </citation>
    <scope>NUCLEOTIDE SEQUENCE [LARGE SCALE GENOMIC DNA]</scope>
    <source>
        <strain evidence="17">GED7749B</strain>
    </source>
</reference>
<keyword evidence="3 10" id="KW-0963">Cytoplasm</keyword>
<dbReference type="InterPro" id="IPR023009">
    <property type="entry name" value="Tyrosine_recombinase_XerC/XerD"/>
</dbReference>
<accession>A0A0C5C905</accession>
<evidence type="ECO:0000256" key="6">
    <source>
        <dbReference type="ARBA" id="ARBA00022908"/>
    </source>
</evidence>
<dbReference type="STRING" id="1398.AB434_2730"/>
<dbReference type="GO" id="GO:0007059">
    <property type="term" value="P:chromosome segregation"/>
    <property type="evidence" value="ECO:0007669"/>
    <property type="project" value="UniProtKB-UniRule"/>
</dbReference>
<proteinExistence type="inferred from homology"/>
<evidence type="ECO:0000256" key="5">
    <source>
        <dbReference type="ARBA" id="ARBA00022829"/>
    </source>
</evidence>
<dbReference type="Proteomes" id="UP000070376">
    <property type="component" value="Unassembled WGS sequence"/>
</dbReference>